<keyword evidence="3" id="KW-0012">Acyltransferase</keyword>
<feature type="transmembrane region" description="Helical" evidence="1">
    <location>
        <begin position="181"/>
        <end position="200"/>
    </location>
</feature>
<proteinExistence type="predicted"/>
<gene>
    <name evidence="3" type="ORF">GCM10007276_27530</name>
</gene>
<name>A0A8J3DXY5_9RHOB</name>
<sequence>MLQDAYTLPGIAHLTWFGWVGVEIFFVVSGFVIANSAERATPFSFARGRALRLYPAVWVCATMTFAMFLMMGMDDTLKHYIVSMLLLPTGPWIDGQYWTLGVEIVFYGLIFLLLAARAYSWINIVALGLAVWSASFLVALHLFPDLHFLTAGPWRLLLLNYGVYFALGIFIRAWAAGQFRLWMAPAVLMALLGAVLEMRHHAISMGTRVTRSPIDLADHWFVVAVFFLAAVSAILMAVRFRDAFHRLPAPLLTSLRLGGLATYPLYLLHFSIGIAMTRQFVLAGMSPIAGLILTLAILISCAVLIAQLAEPVIRRGLRPLIDRSVGAGSALPGVRLLRQQPTSRG</sequence>
<feature type="transmembrane region" description="Helical" evidence="1">
    <location>
        <begin position="95"/>
        <end position="114"/>
    </location>
</feature>
<keyword evidence="1" id="KW-0812">Transmembrane</keyword>
<keyword evidence="3" id="KW-0808">Transferase</keyword>
<keyword evidence="4" id="KW-1185">Reference proteome</keyword>
<reference evidence="3" key="2">
    <citation type="submission" date="2020-09" db="EMBL/GenBank/DDBJ databases">
        <authorList>
            <person name="Sun Q."/>
            <person name="Sedlacek I."/>
        </authorList>
    </citation>
    <scope>NUCLEOTIDE SEQUENCE</scope>
    <source>
        <strain evidence="3">CCM 7684</strain>
    </source>
</reference>
<organism evidence="3 4">
    <name type="scientific">Agaricicola taiwanensis</name>
    <dbReference type="NCBI Taxonomy" id="591372"/>
    <lineage>
        <taxon>Bacteria</taxon>
        <taxon>Pseudomonadati</taxon>
        <taxon>Pseudomonadota</taxon>
        <taxon>Alphaproteobacteria</taxon>
        <taxon>Rhodobacterales</taxon>
        <taxon>Paracoccaceae</taxon>
        <taxon>Agaricicola</taxon>
    </lineage>
</organism>
<evidence type="ECO:0000256" key="1">
    <source>
        <dbReference type="SAM" id="Phobius"/>
    </source>
</evidence>
<dbReference type="InterPro" id="IPR002656">
    <property type="entry name" value="Acyl_transf_3_dom"/>
</dbReference>
<keyword evidence="1" id="KW-1133">Transmembrane helix</keyword>
<protein>
    <submittedName>
        <fullName evidence="3">Acyltransferase</fullName>
    </submittedName>
</protein>
<evidence type="ECO:0000313" key="4">
    <source>
        <dbReference type="Proteomes" id="UP000602745"/>
    </source>
</evidence>
<feature type="transmembrane region" description="Helical" evidence="1">
    <location>
        <begin position="154"/>
        <end position="174"/>
    </location>
</feature>
<dbReference type="PANTHER" id="PTHR23028:SF53">
    <property type="entry name" value="ACYL_TRANSF_3 DOMAIN-CONTAINING PROTEIN"/>
    <property type="match status" value="1"/>
</dbReference>
<reference evidence="3" key="1">
    <citation type="journal article" date="2014" name="Int. J. Syst. Evol. Microbiol.">
        <title>Complete genome sequence of Corynebacterium casei LMG S-19264T (=DSM 44701T), isolated from a smear-ripened cheese.</title>
        <authorList>
            <consortium name="US DOE Joint Genome Institute (JGI-PGF)"/>
            <person name="Walter F."/>
            <person name="Albersmeier A."/>
            <person name="Kalinowski J."/>
            <person name="Ruckert C."/>
        </authorList>
    </citation>
    <scope>NUCLEOTIDE SEQUENCE</scope>
    <source>
        <strain evidence="3">CCM 7684</strain>
    </source>
</reference>
<feature type="transmembrane region" description="Helical" evidence="1">
    <location>
        <begin position="16"/>
        <end position="33"/>
    </location>
</feature>
<dbReference type="Pfam" id="PF01757">
    <property type="entry name" value="Acyl_transf_3"/>
    <property type="match status" value="1"/>
</dbReference>
<feature type="transmembrane region" description="Helical" evidence="1">
    <location>
        <begin position="260"/>
        <end position="282"/>
    </location>
</feature>
<comment type="caution">
    <text evidence="3">The sequence shown here is derived from an EMBL/GenBank/DDBJ whole genome shotgun (WGS) entry which is preliminary data.</text>
</comment>
<feature type="transmembrane region" description="Helical" evidence="1">
    <location>
        <begin position="288"/>
        <end position="309"/>
    </location>
</feature>
<feature type="transmembrane region" description="Helical" evidence="1">
    <location>
        <begin position="53"/>
        <end position="73"/>
    </location>
</feature>
<feature type="domain" description="Acyltransferase 3" evidence="2">
    <location>
        <begin position="20"/>
        <end position="305"/>
    </location>
</feature>
<evidence type="ECO:0000313" key="3">
    <source>
        <dbReference type="EMBL" id="GGE48860.1"/>
    </source>
</evidence>
<accession>A0A8J3DXY5</accession>
<dbReference type="GO" id="GO:0016747">
    <property type="term" value="F:acyltransferase activity, transferring groups other than amino-acyl groups"/>
    <property type="evidence" value="ECO:0007669"/>
    <property type="project" value="InterPro"/>
</dbReference>
<dbReference type="PANTHER" id="PTHR23028">
    <property type="entry name" value="ACETYLTRANSFERASE"/>
    <property type="match status" value="1"/>
</dbReference>
<dbReference type="Proteomes" id="UP000602745">
    <property type="component" value="Unassembled WGS sequence"/>
</dbReference>
<dbReference type="GO" id="GO:0000271">
    <property type="term" value="P:polysaccharide biosynthetic process"/>
    <property type="evidence" value="ECO:0007669"/>
    <property type="project" value="TreeGrafter"/>
</dbReference>
<dbReference type="InterPro" id="IPR050879">
    <property type="entry name" value="Acyltransferase_3"/>
</dbReference>
<feature type="transmembrane region" description="Helical" evidence="1">
    <location>
        <begin position="220"/>
        <end position="240"/>
    </location>
</feature>
<dbReference type="EMBL" id="BMCP01000003">
    <property type="protein sequence ID" value="GGE48860.1"/>
    <property type="molecule type" value="Genomic_DNA"/>
</dbReference>
<evidence type="ECO:0000259" key="2">
    <source>
        <dbReference type="Pfam" id="PF01757"/>
    </source>
</evidence>
<feature type="transmembrane region" description="Helical" evidence="1">
    <location>
        <begin position="121"/>
        <end position="142"/>
    </location>
</feature>
<dbReference type="AlphaFoldDB" id="A0A8J3DXY5"/>
<dbReference type="GO" id="GO:0016020">
    <property type="term" value="C:membrane"/>
    <property type="evidence" value="ECO:0007669"/>
    <property type="project" value="TreeGrafter"/>
</dbReference>
<keyword evidence="1" id="KW-0472">Membrane</keyword>